<organism evidence="3 4">
    <name type="scientific">Gandjariella thermophila</name>
    <dbReference type="NCBI Taxonomy" id="1931992"/>
    <lineage>
        <taxon>Bacteria</taxon>
        <taxon>Bacillati</taxon>
        <taxon>Actinomycetota</taxon>
        <taxon>Actinomycetes</taxon>
        <taxon>Pseudonocardiales</taxon>
        <taxon>Pseudonocardiaceae</taxon>
        <taxon>Gandjariella</taxon>
    </lineage>
</organism>
<dbReference type="Pfam" id="PF20182">
    <property type="entry name" value="DUF6545"/>
    <property type="match status" value="1"/>
</dbReference>
<keyword evidence="1" id="KW-1133">Transmembrane helix</keyword>
<feature type="domain" description="DUF6545" evidence="2">
    <location>
        <begin position="223"/>
        <end position="349"/>
    </location>
</feature>
<evidence type="ECO:0000256" key="1">
    <source>
        <dbReference type="SAM" id="Phobius"/>
    </source>
</evidence>
<feature type="transmembrane region" description="Helical" evidence="1">
    <location>
        <begin position="193"/>
        <end position="214"/>
    </location>
</feature>
<reference evidence="4" key="1">
    <citation type="submission" date="2019-04" db="EMBL/GenBank/DDBJ databases">
        <title>Draft genome sequence of Pseudonocardiaceae bacterium SL3-2-4.</title>
        <authorList>
            <person name="Ningsih F."/>
            <person name="Yokota A."/>
            <person name="Sakai Y."/>
            <person name="Nanatani K."/>
            <person name="Yabe S."/>
            <person name="Oetari A."/>
            <person name="Sjamsuridzal W."/>
        </authorList>
    </citation>
    <scope>NUCLEOTIDE SEQUENCE [LARGE SCALE GENOMIC DNA]</scope>
    <source>
        <strain evidence="4">SL3-2-4</strain>
    </source>
</reference>
<dbReference type="NCBIfam" id="NF042915">
    <property type="entry name" value="MAB_1171c_fam"/>
    <property type="match status" value="1"/>
</dbReference>
<feature type="transmembrane region" description="Helical" evidence="1">
    <location>
        <begin position="83"/>
        <end position="100"/>
    </location>
</feature>
<evidence type="ECO:0000313" key="3">
    <source>
        <dbReference type="EMBL" id="GDY31730.1"/>
    </source>
</evidence>
<keyword evidence="1" id="KW-0812">Transmembrane</keyword>
<evidence type="ECO:0000313" key="4">
    <source>
        <dbReference type="Proteomes" id="UP000298860"/>
    </source>
</evidence>
<gene>
    <name evidence="3" type="ORF">GTS_33630</name>
</gene>
<feature type="transmembrane region" description="Helical" evidence="1">
    <location>
        <begin position="154"/>
        <end position="181"/>
    </location>
</feature>
<proteinExistence type="predicted"/>
<keyword evidence="4" id="KW-1185">Reference proteome</keyword>
<dbReference type="AlphaFoldDB" id="A0A4D4J9Q7"/>
<dbReference type="InterPro" id="IPR046675">
    <property type="entry name" value="DUF6545"/>
</dbReference>
<dbReference type="InterPro" id="IPR050039">
    <property type="entry name" value="MAB_1171c-like"/>
</dbReference>
<feature type="transmembrane region" description="Helical" evidence="1">
    <location>
        <begin position="120"/>
        <end position="142"/>
    </location>
</feature>
<sequence>MPRLVRAPHDLATRAVTACLAFAAVGLGLQWAAADAAGHGSVAPGVLKLVQNLVQYIALWCLMLFFLFAGFGPAARGRARREILPLAAAAVALTAAMFATPPGLRDHTFASADMRVPGVAAFYGLGGLYFLYVLVQTGRWAWQYADESDPRMRWGLRTASVGLGVSALASAVRVGFVVVRFAGGAVPASATGAAALALVLGGLLFMLGVIYPAVLTRAAAIRAWSDHRRVYRELAPLWELFHEVYPQDALHGPYGPRRDRFALWRVHRRFWRRVVEIRDGLVQLSPHLADVAFSAEEPRQEQIRKLTEAVRRQRSGVRPTSSAAVLVAAPATAAPEADVEQLLALSRALQARQLQDGAS</sequence>
<dbReference type="EMBL" id="BJFL01000017">
    <property type="protein sequence ID" value="GDY31730.1"/>
    <property type="molecule type" value="Genomic_DNA"/>
</dbReference>
<name>A0A4D4J9Q7_9PSEU</name>
<feature type="transmembrane region" description="Helical" evidence="1">
    <location>
        <begin position="53"/>
        <end position="71"/>
    </location>
</feature>
<evidence type="ECO:0000259" key="2">
    <source>
        <dbReference type="Pfam" id="PF20182"/>
    </source>
</evidence>
<keyword evidence="1" id="KW-0472">Membrane</keyword>
<protein>
    <recommendedName>
        <fullName evidence="2">DUF6545 domain-containing protein</fullName>
    </recommendedName>
</protein>
<comment type="caution">
    <text evidence="3">The sequence shown here is derived from an EMBL/GenBank/DDBJ whole genome shotgun (WGS) entry which is preliminary data.</text>
</comment>
<dbReference type="Proteomes" id="UP000298860">
    <property type="component" value="Unassembled WGS sequence"/>
</dbReference>
<accession>A0A4D4J9Q7</accession>
<feature type="transmembrane region" description="Helical" evidence="1">
    <location>
        <begin position="12"/>
        <end position="33"/>
    </location>
</feature>